<dbReference type="InterPro" id="IPR010300">
    <property type="entry name" value="CDO_1"/>
</dbReference>
<keyword evidence="7 12" id="KW-0223">Dioxygenase</keyword>
<organism evidence="15">
    <name type="scientific">Anisakis simplex</name>
    <name type="common">Herring worm</name>
    <dbReference type="NCBI Taxonomy" id="6269"/>
    <lineage>
        <taxon>Eukaryota</taxon>
        <taxon>Metazoa</taxon>
        <taxon>Ecdysozoa</taxon>
        <taxon>Nematoda</taxon>
        <taxon>Chromadorea</taxon>
        <taxon>Rhabditida</taxon>
        <taxon>Spirurina</taxon>
        <taxon>Ascaridomorpha</taxon>
        <taxon>Ascaridoidea</taxon>
        <taxon>Anisakidae</taxon>
        <taxon>Anisakis</taxon>
        <taxon>Anisakis simplex complex</taxon>
    </lineage>
</organism>
<evidence type="ECO:0000256" key="12">
    <source>
        <dbReference type="RuleBase" id="RU366010"/>
    </source>
</evidence>
<reference evidence="13 14" key="2">
    <citation type="submission" date="2018-11" db="EMBL/GenBank/DDBJ databases">
        <authorList>
            <consortium name="Pathogen Informatics"/>
        </authorList>
    </citation>
    <scope>NUCLEOTIDE SEQUENCE [LARGE SCALE GENOMIC DNA]</scope>
</reference>
<protein>
    <recommendedName>
        <fullName evidence="4 12">Cysteine dioxygenase</fullName>
        <ecNumber evidence="4 12">1.13.11.20</ecNumber>
    </recommendedName>
</protein>
<dbReference type="WBParaSite" id="ASIM_0000013701-mRNA-1">
    <property type="protein sequence ID" value="ASIM_0000013701-mRNA-1"/>
    <property type="gene ID" value="ASIM_0000013701"/>
</dbReference>
<evidence type="ECO:0000256" key="8">
    <source>
        <dbReference type="ARBA" id="ARBA00023002"/>
    </source>
</evidence>
<evidence type="ECO:0000256" key="2">
    <source>
        <dbReference type="ARBA" id="ARBA00004759"/>
    </source>
</evidence>
<dbReference type="CDD" id="cd10548">
    <property type="entry name" value="cupin_CDO"/>
    <property type="match status" value="1"/>
</dbReference>
<evidence type="ECO:0000256" key="9">
    <source>
        <dbReference type="ARBA" id="ARBA00023004"/>
    </source>
</evidence>
<gene>
    <name evidence="13" type="ORF">ASIM_LOCUS52</name>
</gene>
<dbReference type="SUPFAM" id="SSF51182">
    <property type="entry name" value="RmlC-like cupins"/>
    <property type="match status" value="1"/>
</dbReference>
<dbReference type="UniPathway" id="UPA00012">
    <property type="reaction ID" value="UER00537"/>
</dbReference>
<evidence type="ECO:0000313" key="15">
    <source>
        <dbReference type="WBParaSite" id="ASIM_0000013701-mRNA-1"/>
    </source>
</evidence>
<dbReference type="InterPro" id="IPR011051">
    <property type="entry name" value="RmlC_Cupin_sf"/>
</dbReference>
<keyword evidence="14" id="KW-1185">Reference proteome</keyword>
<dbReference type="Pfam" id="PF05995">
    <property type="entry name" value="CDO_I"/>
    <property type="match status" value="1"/>
</dbReference>
<dbReference type="GO" id="GO:0042412">
    <property type="term" value="P:taurine biosynthetic process"/>
    <property type="evidence" value="ECO:0007669"/>
    <property type="project" value="UniProtKB-UniRule"/>
</dbReference>
<evidence type="ECO:0000256" key="6">
    <source>
        <dbReference type="ARBA" id="ARBA00022784"/>
    </source>
</evidence>
<dbReference type="Proteomes" id="UP000267096">
    <property type="component" value="Unassembled WGS sequence"/>
</dbReference>
<evidence type="ECO:0000313" key="14">
    <source>
        <dbReference type="Proteomes" id="UP000267096"/>
    </source>
</evidence>
<name>A0A0M3IY24_ANISI</name>
<evidence type="ECO:0000256" key="1">
    <source>
        <dbReference type="ARBA" id="ARBA00000629"/>
    </source>
</evidence>
<proteinExistence type="inferred from homology"/>
<comment type="similarity">
    <text evidence="3 12">Belongs to the cysteine dioxygenase family.</text>
</comment>
<feature type="binding site" evidence="11">
    <location>
        <position position="131"/>
    </location>
    <ligand>
        <name>Fe cation</name>
        <dbReference type="ChEBI" id="CHEBI:24875"/>
        <note>catalytic</note>
    </ligand>
</feature>
<evidence type="ECO:0000256" key="4">
    <source>
        <dbReference type="ARBA" id="ARBA00013133"/>
    </source>
</evidence>
<dbReference type="GO" id="GO:0008198">
    <property type="term" value="F:ferrous iron binding"/>
    <property type="evidence" value="ECO:0007669"/>
    <property type="project" value="UniProtKB-ARBA"/>
</dbReference>
<dbReference type="AlphaFoldDB" id="A0A0M3IY24"/>
<dbReference type="EMBL" id="UYRR01000010">
    <property type="protein sequence ID" value="VDK17318.1"/>
    <property type="molecule type" value="Genomic_DNA"/>
</dbReference>
<keyword evidence="8 12" id="KW-0560">Oxidoreductase</keyword>
<keyword evidence="5 11" id="KW-0479">Metal-binding</keyword>
<dbReference type="Gene3D" id="2.60.120.10">
    <property type="entry name" value="Jelly Rolls"/>
    <property type="match status" value="1"/>
</dbReference>
<comment type="cofactor">
    <cofactor evidence="12">
        <name>Fe cation</name>
        <dbReference type="ChEBI" id="CHEBI:24875"/>
    </cofactor>
    <text evidence="12">Binds 1 Fe cation per subunit.</text>
</comment>
<comment type="pathway">
    <text evidence="2 12">Organosulfur biosynthesis; taurine biosynthesis; hypotaurine from L-cysteine: step 1/2.</text>
</comment>
<sequence length="193" mass="22196">MEILCERIRRIFQEDQIDVQEVEDVFRAYKSNPDDWSKFAQFNDNTYTRNLVDVGNGKYNLMILCWGPGMGSSIHSHTDAHCFVKMLDGALLEQRFEWPSSSDQEQPLKQISSNVCAKNDVTYICDELGLHRMENPSHVDNAVSLHLYIPPFQECHSFDQVYLTKTPTITDSTDQNNTSTIKSPSIIFKQILN</sequence>
<dbReference type="InterPro" id="IPR014710">
    <property type="entry name" value="RmlC-like_jellyroll"/>
</dbReference>
<dbReference type="PANTHER" id="PTHR12918">
    <property type="entry name" value="CYSTEINE DIOXYGENASE"/>
    <property type="match status" value="1"/>
</dbReference>
<feature type="cross-link" description="3'-(S-cysteinyl)-tyrosine (Cys-Tyr)" evidence="10">
    <location>
        <begin position="82"/>
        <end position="148"/>
    </location>
</feature>
<dbReference type="EC" id="1.13.11.20" evidence="4 12"/>
<evidence type="ECO:0000256" key="7">
    <source>
        <dbReference type="ARBA" id="ARBA00022964"/>
    </source>
</evidence>
<dbReference type="GO" id="GO:0019448">
    <property type="term" value="P:L-cysteine catabolic process"/>
    <property type="evidence" value="ECO:0007669"/>
    <property type="project" value="TreeGrafter"/>
</dbReference>
<reference evidence="15" key="1">
    <citation type="submission" date="2017-02" db="UniProtKB">
        <authorList>
            <consortium name="WormBaseParasite"/>
        </authorList>
    </citation>
    <scope>IDENTIFICATION</scope>
</reference>
<evidence type="ECO:0000256" key="11">
    <source>
        <dbReference type="PIRSR" id="PIRSR610300-51"/>
    </source>
</evidence>
<evidence type="ECO:0000256" key="3">
    <source>
        <dbReference type="ARBA" id="ARBA00006622"/>
    </source>
</evidence>
<evidence type="ECO:0000313" key="13">
    <source>
        <dbReference type="EMBL" id="VDK17318.1"/>
    </source>
</evidence>
<evidence type="ECO:0000256" key="10">
    <source>
        <dbReference type="PIRSR" id="PIRSR610300-50"/>
    </source>
</evidence>
<keyword evidence="6 10" id="KW-0883">Thioether bond</keyword>
<dbReference type="GO" id="GO:0017172">
    <property type="term" value="F:cysteine dioxygenase activity"/>
    <property type="evidence" value="ECO:0007669"/>
    <property type="project" value="UniProtKB-UniRule"/>
</dbReference>
<keyword evidence="9 11" id="KW-0408">Iron</keyword>
<accession>A0A0M3IY24</accession>
<comment type="catalytic activity">
    <reaction evidence="1 12">
        <text>L-cysteine + O2 = 3-sulfino-L-alanine + H(+)</text>
        <dbReference type="Rhea" id="RHEA:20441"/>
        <dbReference type="ChEBI" id="CHEBI:15378"/>
        <dbReference type="ChEBI" id="CHEBI:15379"/>
        <dbReference type="ChEBI" id="CHEBI:35235"/>
        <dbReference type="ChEBI" id="CHEBI:61085"/>
        <dbReference type="EC" id="1.13.11.20"/>
    </reaction>
</comment>
<evidence type="ECO:0000256" key="5">
    <source>
        <dbReference type="ARBA" id="ARBA00022723"/>
    </source>
</evidence>
<dbReference type="PANTHER" id="PTHR12918:SF1">
    <property type="entry name" value="CYSTEINE DIOXYGENASE TYPE 1"/>
    <property type="match status" value="1"/>
</dbReference>
<feature type="binding site" evidence="11">
    <location>
        <position position="77"/>
    </location>
    <ligand>
        <name>Fe cation</name>
        <dbReference type="ChEBI" id="CHEBI:24875"/>
        <note>catalytic</note>
    </ligand>
</feature>
<dbReference type="FunFam" id="2.60.120.10:FF:000045">
    <property type="entry name" value="Cysteine dioxygenase 1"/>
    <property type="match status" value="1"/>
</dbReference>
<feature type="binding site" evidence="11">
    <location>
        <position position="75"/>
    </location>
    <ligand>
        <name>Fe cation</name>
        <dbReference type="ChEBI" id="CHEBI:24875"/>
        <note>catalytic</note>
    </ligand>
</feature>
<dbReference type="OrthoDB" id="543511at2759"/>